<dbReference type="CDD" id="cd00130">
    <property type="entry name" value="PAS"/>
    <property type="match status" value="3"/>
</dbReference>
<dbReference type="Gene3D" id="1.10.510.10">
    <property type="entry name" value="Transferase(Phosphotransferase) domain 1"/>
    <property type="match status" value="1"/>
</dbReference>
<feature type="domain" description="PAS" evidence="7">
    <location>
        <begin position="1488"/>
        <end position="1544"/>
    </location>
</feature>
<protein>
    <recommendedName>
        <fullName evidence="2">histidine kinase</fullName>
        <ecNumber evidence="2">2.7.13.3</ecNumber>
    </recommendedName>
</protein>
<dbReference type="PROSITE" id="PS50011">
    <property type="entry name" value="PROTEIN_KINASE_DOM"/>
    <property type="match status" value="1"/>
</dbReference>
<evidence type="ECO:0000256" key="3">
    <source>
        <dbReference type="ARBA" id="ARBA00022553"/>
    </source>
</evidence>
<evidence type="ECO:0000256" key="1">
    <source>
        <dbReference type="ARBA" id="ARBA00000085"/>
    </source>
</evidence>
<evidence type="ECO:0000259" key="5">
    <source>
        <dbReference type="PROSITE" id="PS50011"/>
    </source>
</evidence>
<dbReference type="SMART" id="SM00220">
    <property type="entry name" value="S_TKc"/>
    <property type="match status" value="1"/>
</dbReference>
<dbReference type="PROSITE" id="PS50109">
    <property type="entry name" value="HIS_KIN"/>
    <property type="match status" value="1"/>
</dbReference>
<evidence type="ECO:0000313" key="10">
    <source>
        <dbReference type="Proteomes" id="UP001430990"/>
    </source>
</evidence>
<proteinExistence type="predicted"/>
<keyword evidence="4" id="KW-0175">Coiled coil</keyword>
<feature type="domain" description="PAS" evidence="7">
    <location>
        <begin position="1741"/>
        <end position="1811"/>
    </location>
</feature>
<feature type="domain" description="PAC" evidence="8">
    <location>
        <begin position="1563"/>
        <end position="1611"/>
    </location>
</feature>
<keyword evidence="3" id="KW-0597">Phosphoprotein</keyword>
<dbReference type="Gene3D" id="3.30.450.40">
    <property type="match status" value="1"/>
</dbReference>
<dbReference type="SMART" id="SM00065">
    <property type="entry name" value="GAF"/>
    <property type="match status" value="1"/>
</dbReference>
<sequence length="2103" mass="234738">MVQQSLNVAYSEGSSQVLWEDGERVFSRGWRLDDNGDRLAVLLVAPAADHPSRTSLDRLTHEYELKDELDGAWAARPLALVRDAGRTVLVLDDLGSEPLVRLLGSPLEMERFLTLAIGIAAALGKVHQRGLVHKDIKPANIVVDCADGHVRLTGFGIASRLSRERQASEPPETIAGTLAYMAPEQTGRMNRSIDSRSDLYALGVTLYQMLTGVLPFTAADPMEWVHCHIARKPVPPGERSETVPAPVSTIIMKLLAKTPEDRYQTAGGVERDLRRCLAEWEVRRRIDDFPLGLQDTPNQLRIPEKLYGRDREIATLLSCFDRIIKTGVPELVLVSGYSGIGKSSVVDELHKALVQPRGLFASGKFDQYKRDIPYATLVQALQSLVRPLLSKNDTELASWRHSLLEALGPNGRLMIDLIPELKLIIGDHPPVPELPPQQAQSRFQLVFRRFIGAFARPNHPLTLFLDDLQWLDAATLDLLEDLLRRSDLRHLMLIGAYRDNEVAAAHPLMRKLDAIKAAGGKVAEIKLSPLAQEDLGQLVADALRCELERAAPIAKLVQVKTGGNPLFAIQFLSSLVEEGLVTFDHDGARWSWDIDRIHAKDYTDNVADLMVGKLTRLPAETQNALQQLACLGNIAESTALSMALGISEEQLDTTLWPARHQELVERVAGAYRFVHDRVQEAAYGLIPEELRGEAHLRIGRLLAAHTPPEKLEKAIFDIVNQLNRGASLMTSMQEREQLAALNLLAGERAKASTAYVSALNYLLSAAALLPADSWERKRDLIFELELHRAECEFLTGALAEAERRLAVLSARAATTIERARVTCLQVDLYTTLDQGSRAIAVGLDYLRHLGIDWSPHPTEEEVRREYERIWSQLGSRTIESLIDLPLMSNAASLATLDVLTKLGPPAHYTDANVRSMVICRAVNLSLEGGNCDGSCYAYAVLGRLAGPEFGDYEAGLRFGRLGYELVEQRGLKRFQARTYLNSGYLLMFWTRHVREGRDLLRRAFETANQIGDLTFAAYYYTHLNTYLLAAGDPLDNVQVEVEHGLAYARNMRFGFAIDSIAGQLGLIRTLRGLTPIFGCFDDGQFDELLLESRFCRNQDLALAAGSYWTRKLQARFFAGDYISALEASLRAQQLQPTSASFFECAEYHFYSALSRAASCESAAAGQWPEHVSAMAAHHRQLEVWATACPEHFENRAALVGAEIARIDGRAFDAMNLYEQAILSAQANGFIHNEALAKELAARFYTACGFEQIAHLYLRNARDCYLRWGAHGKVRQLDRLNPWLRQEQRARMPRLRHASLRLYPGSTGAIEAPVEYLDLETMLKISQALSGEMVLDKLIDKLMRAALEHAGAVRGFLIAPRGDELQIQAEATASRENVTVHLREGRPTAAALPESLVRYGMRTQEIVILDDASSHNPFSADPYIAESHLRSILCLPLINQGKLTGILYLENNLTPGVFTPDRVAVLRVLASQAAISLENSRLYRDVADREGKIRRLVDANIIGIFISDREGRIIEANDAFLRILGYDREDLVSGRVRWTELSPPEWRERDVLTQAELNSTGVVQSFEKEYFRKDGSRVPVLVGAALFEEGGDRLAFVLDLTERKRAEDRLRRSEAWLSQAQRLSRSGNWVYSATTKQFIYWSDESYRIWGFDPLQGLPSREDMRQRIHPDDRDRVRETVQEAVRQKADFTTEFRILLPDGTVKYLEGTSHHLFSSESALLEAMNSTVDVTERKRTEQALRESERSLRSAIDGIPGLVAVLAPNGDLEAVNRQIFEYCGQSLEELKNWGTNGTIHPDDLPHLAEVLAKSIAAGVPYGTEARVRRFDGEFRWFEIRGTPVRDDSDRIVRWYSLLTDTEDRTQALARLQQMQSDFAHMNRVSMMGELAASLSHEILHPIATARNNARAGMRFLEMNPPNLGEVREALGCVVRDADRARDIVGRMRDHIKKAPPRKERFDLNAALNEVLVLAQSVIHKNGVSVQTWLADGLLPVLGDRIQLQQVLLNLIINAAEAMSSVEEGARELLISTEQDQAGALVAVRDSGPGIDAQHLDRVFDAFYTTKSSGTGMGLSICRSIIYAHGGNLWAEANEPRGAVFQFTLPADNDS</sequence>
<dbReference type="Proteomes" id="UP001430990">
    <property type="component" value="Chromosome"/>
</dbReference>
<dbReference type="Pfam" id="PF02518">
    <property type="entry name" value="HATPase_c"/>
    <property type="match status" value="1"/>
</dbReference>
<dbReference type="InterPro" id="IPR036890">
    <property type="entry name" value="HATPase_C_sf"/>
</dbReference>
<dbReference type="SMART" id="SM00387">
    <property type="entry name" value="HATPase_c"/>
    <property type="match status" value="1"/>
</dbReference>
<feature type="domain" description="PAC" evidence="8">
    <location>
        <begin position="1688"/>
        <end position="1740"/>
    </location>
</feature>
<dbReference type="Pfam" id="PF00069">
    <property type="entry name" value="Pkinase"/>
    <property type="match status" value="1"/>
</dbReference>
<dbReference type="InterPro" id="IPR013655">
    <property type="entry name" value="PAS_fold_3"/>
</dbReference>
<dbReference type="SMART" id="SM00388">
    <property type="entry name" value="HisKA"/>
    <property type="match status" value="1"/>
</dbReference>
<dbReference type="InterPro" id="IPR000700">
    <property type="entry name" value="PAS-assoc_C"/>
</dbReference>
<dbReference type="SUPFAM" id="SSF55781">
    <property type="entry name" value="GAF domain-like"/>
    <property type="match status" value="1"/>
</dbReference>
<dbReference type="InterPro" id="IPR035965">
    <property type="entry name" value="PAS-like_dom_sf"/>
</dbReference>
<keyword evidence="10" id="KW-1185">Reference proteome</keyword>
<dbReference type="Gene3D" id="3.30.565.10">
    <property type="entry name" value="Histidine kinase-like ATPase, C-terminal domain"/>
    <property type="match status" value="1"/>
</dbReference>
<feature type="coiled-coil region" evidence="4">
    <location>
        <begin position="784"/>
        <end position="818"/>
    </location>
</feature>
<dbReference type="Pfam" id="PF13191">
    <property type="entry name" value="AAA_16"/>
    <property type="match status" value="1"/>
</dbReference>
<dbReference type="Pfam" id="PF08447">
    <property type="entry name" value="PAS_3"/>
    <property type="match status" value="2"/>
</dbReference>
<name>A0ABY3QH87_9BRAD</name>
<feature type="domain" description="Protein kinase" evidence="5">
    <location>
        <begin position="15"/>
        <end position="277"/>
    </location>
</feature>
<dbReference type="InterPro" id="IPR029016">
    <property type="entry name" value="GAF-like_dom_sf"/>
</dbReference>
<dbReference type="RefSeq" id="WP_231142897.1">
    <property type="nucleotide sequence ID" value="NZ_CP088100.1"/>
</dbReference>
<dbReference type="Pfam" id="PF13426">
    <property type="entry name" value="PAS_9"/>
    <property type="match status" value="1"/>
</dbReference>
<reference evidence="9" key="1">
    <citation type="submission" date="2021-11" db="EMBL/GenBank/DDBJ databases">
        <title>Australian commercial rhizobial inoculants.</title>
        <authorList>
            <person name="Kohlmeier M.G."/>
            <person name="O'Hara G.W."/>
            <person name="Colombi E."/>
            <person name="Ramsay J.P."/>
            <person name="Terpolilli J."/>
        </authorList>
    </citation>
    <scope>NUCLEOTIDE SEQUENCE</scope>
    <source>
        <strain evidence="9">CC829</strain>
    </source>
</reference>
<comment type="catalytic activity">
    <reaction evidence="1">
        <text>ATP + protein L-histidine = ADP + protein N-phospho-L-histidine.</text>
        <dbReference type="EC" id="2.7.13.3"/>
    </reaction>
</comment>
<dbReference type="InterPro" id="IPR000014">
    <property type="entry name" value="PAS"/>
</dbReference>
<dbReference type="InterPro" id="IPR003661">
    <property type="entry name" value="HisK_dim/P_dom"/>
</dbReference>
<dbReference type="InterPro" id="IPR003018">
    <property type="entry name" value="GAF"/>
</dbReference>
<evidence type="ECO:0000256" key="4">
    <source>
        <dbReference type="SAM" id="Coils"/>
    </source>
</evidence>
<dbReference type="InterPro" id="IPR027417">
    <property type="entry name" value="P-loop_NTPase"/>
</dbReference>
<evidence type="ECO:0000313" key="9">
    <source>
        <dbReference type="EMBL" id="UFW84986.1"/>
    </source>
</evidence>
<evidence type="ECO:0000259" key="8">
    <source>
        <dbReference type="PROSITE" id="PS50113"/>
    </source>
</evidence>
<dbReference type="InterPro" id="IPR036097">
    <property type="entry name" value="HisK_dim/P_sf"/>
</dbReference>
<accession>A0ABY3QH87</accession>
<evidence type="ECO:0000259" key="7">
    <source>
        <dbReference type="PROSITE" id="PS50112"/>
    </source>
</evidence>
<dbReference type="PROSITE" id="PS50113">
    <property type="entry name" value="PAC"/>
    <property type="match status" value="3"/>
</dbReference>
<dbReference type="EMBL" id="CP088100">
    <property type="protein sequence ID" value="UFW84986.1"/>
    <property type="molecule type" value="Genomic_DNA"/>
</dbReference>
<dbReference type="PRINTS" id="PR00344">
    <property type="entry name" value="BCTRLSENSOR"/>
</dbReference>
<feature type="domain" description="PAS" evidence="7">
    <location>
        <begin position="1612"/>
        <end position="1685"/>
    </location>
</feature>
<dbReference type="Gene3D" id="1.10.287.130">
    <property type="match status" value="1"/>
</dbReference>
<feature type="domain" description="Histidine kinase" evidence="6">
    <location>
        <begin position="1886"/>
        <end position="2101"/>
    </location>
</feature>
<dbReference type="InterPro" id="IPR005467">
    <property type="entry name" value="His_kinase_dom"/>
</dbReference>
<organism evidence="9 10">
    <name type="scientific">Bradyrhizobium barranii</name>
    <dbReference type="NCBI Taxonomy" id="2992140"/>
    <lineage>
        <taxon>Bacteria</taxon>
        <taxon>Pseudomonadati</taxon>
        <taxon>Pseudomonadota</taxon>
        <taxon>Alphaproteobacteria</taxon>
        <taxon>Hyphomicrobiales</taxon>
        <taxon>Nitrobacteraceae</taxon>
        <taxon>Bradyrhizobium</taxon>
    </lineage>
</organism>
<dbReference type="SUPFAM" id="SSF56112">
    <property type="entry name" value="Protein kinase-like (PK-like)"/>
    <property type="match status" value="1"/>
</dbReference>
<dbReference type="SUPFAM" id="SSF47384">
    <property type="entry name" value="Homodimeric domain of signal transducing histidine kinase"/>
    <property type="match status" value="1"/>
</dbReference>
<dbReference type="SMART" id="SM00091">
    <property type="entry name" value="PAS"/>
    <property type="match status" value="3"/>
</dbReference>
<dbReference type="SUPFAM" id="SSF55874">
    <property type="entry name" value="ATPase domain of HSP90 chaperone/DNA topoisomerase II/histidine kinase"/>
    <property type="match status" value="1"/>
</dbReference>
<gene>
    <name evidence="9" type="ORF">BjapCC829_34435</name>
</gene>
<dbReference type="InterPro" id="IPR008271">
    <property type="entry name" value="Ser/Thr_kinase_AS"/>
</dbReference>
<dbReference type="CDD" id="cd00082">
    <property type="entry name" value="HisKA"/>
    <property type="match status" value="1"/>
</dbReference>
<dbReference type="InterPro" id="IPR041664">
    <property type="entry name" value="AAA_16"/>
</dbReference>
<evidence type="ECO:0000256" key="2">
    <source>
        <dbReference type="ARBA" id="ARBA00012438"/>
    </source>
</evidence>
<dbReference type="SUPFAM" id="SSF55785">
    <property type="entry name" value="PYP-like sensor domain (PAS domain)"/>
    <property type="match status" value="3"/>
</dbReference>
<evidence type="ECO:0000259" key="6">
    <source>
        <dbReference type="PROSITE" id="PS50109"/>
    </source>
</evidence>
<feature type="domain" description="PAC" evidence="8">
    <location>
        <begin position="1814"/>
        <end position="1866"/>
    </location>
</feature>
<dbReference type="Gene3D" id="3.40.50.300">
    <property type="entry name" value="P-loop containing nucleotide triphosphate hydrolases"/>
    <property type="match status" value="1"/>
</dbReference>
<dbReference type="CDD" id="cd14014">
    <property type="entry name" value="STKc_PknB_like"/>
    <property type="match status" value="1"/>
</dbReference>
<dbReference type="EC" id="2.7.13.3" evidence="2"/>
<dbReference type="InterPro" id="IPR004358">
    <property type="entry name" value="Sig_transdc_His_kin-like_C"/>
</dbReference>
<dbReference type="PANTHER" id="PTHR43642:SF1">
    <property type="entry name" value="HYBRID SIGNAL TRANSDUCTION HISTIDINE KINASE G"/>
    <property type="match status" value="1"/>
</dbReference>
<dbReference type="SUPFAM" id="SSF52540">
    <property type="entry name" value="P-loop containing nucleoside triphosphate hydrolases"/>
    <property type="match status" value="1"/>
</dbReference>
<dbReference type="Gene3D" id="3.30.450.20">
    <property type="entry name" value="PAS domain"/>
    <property type="match status" value="3"/>
</dbReference>
<dbReference type="PROSITE" id="PS50112">
    <property type="entry name" value="PAS"/>
    <property type="match status" value="3"/>
</dbReference>
<dbReference type="NCBIfam" id="TIGR00229">
    <property type="entry name" value="sensory_box"/>
    <property type="match status" value="3"/>
</dbReference>
<dbReference type="InterPro" id="IPR011009">
    <property type="entry name" value="Kinase-like_dom_sf"/>
</dbReference>
<dbReference type="InterPro" id="IPR053159">
    <property type="entry name" value="Hybrid_Histidine_Kinase"/>
</dbReference>
<dbReference type="Pfam" id="PF01590">
    <property type="entry name" value="GAF"/>
    <property type="match status" value="1"/>
</dbReference>
<dbReference type="PANTHER" id="PTHR43642">
    <property type="entry name" value="HYBRID SIGNAL TRANSDUCTION HISTIDINE KINASE G"/>
    <property type="match status" value="1"/>
</dbReference>
<dbReference type="InterPro" id="IPR003594">
    <property type="entry name" value="HATPase_dom"/>
</dbReference>
<dbReference type="SMART" id="SM00086">
    <property type="entry name" value="PAC"/>
    <property type="match status" value="3"/>
</dbReference>
<dbReference type="PROSITE" id="PS00108">
    <property type="entry name" value="PROTEIN_KINASE_ST"/>
    <property type="match status" value="1"/>
</dbReference>
<dbReference type="InterPro" id="IPR001610">
    <property type="entry name" value="PAC"/>
</dbReference>
<dbReference type="InterPro" id="IPR000719">
    <property type="entry name" value="Prot_kinase_dom"/>
</dbReference>